<dbReference type="RefSeq" id="XP_042639386.1">
    <property type="nucleotide sequence ID" value="XM_042783452.1"/>
</dbReference>
<evidence type="ECO:0000313" key="1">
    <source>
        <dbReference type="Proteomes" id="UP000694850"/>
    </source>
</evidence>
<keyword evidence="1" id="KW-1185">Reference proteome</keyword>
<evidence type="ECO:0000313" key="2">
    <source>
        <dbReference type="RefSeq" id="XP_042639386.1"/>
    </source>
</evidence>
<reference evidence="2" key="1">
    <citation type="submission" date="2025-08" db="UniProtKB">
        <authorList>
            <consortium name="RefSeq"/>
        </authorList>
    </citation>
    <scope>IDENTIFICATION</scope>
</reference>
<organism evidence="1 2">
    <name type="scientific">Orycteropus afer afer</name>
    <dbReference type="NCBI Taxonomy" id="1230840"/>
    <lineage>
        <taxon>Eukaryota</taxon>
        <taxon>Metazoa</taxon>
        <taxon>Chordata</taxon>
        <taxon>Craniata</taxon>
        <taxon>Vertebrata</taxon>
        <taxon>Euteleostomi</taxon>
        <taxon>Mammalia</taxon>
        <taxon>Eutheria</taxon>
        <taxon>Afrotheria</taxon>
        <taxon>Tubulidentata</taxon>
        <taxon>Orycteropodidae</taxon>
        <taxon>Orycteropus</taxon>
    </lineage>
</organism>
<name>A0AC54Z804_ORYAF</name>
<protein>
    <submittedName>
        <fullName evidence="2">X-linked retinitis pigmentosa GTPase regulator</fullName>
    </submittedName>
</protein>
<dbReference type="Proteomes" id="UP000694850">
    <property type="component" value="Unplaced"/>
</dbReference>
<sequence>MGEPEELVPDSGAVFTFGRTKFAENFPSKFWFKNDVPVYLSCGDEHTALITTLKPEKVKFAACGRNHTLISTERGSVYATGGNNEGQLGLGDTEERHAFQLISFFTSQHKIKQLSAGANISAALTGQLYTFGEPEFGKLGLTSKQLINHRTPQLVIGISEKVIQVACGGEHTVVLTEKAVYTFGLGQFGQLGLGVFVFEASEPRVLELVNGQKISHISCGENHTALITGLASFPPLMVACGGCHMLVFAVPRLNVAEDRLNVAEEIDIDETNDSFLPPLVSLPLGSLTSGSKLQRTISARVRRRDKSWENLGKTTDILNMTHVMSLNSDDKTLKLSPVQKQKKQERIKLEKHAAQTGNDNNNEYESEEISKRMKERRAQKQLLAKEMFMDIEKDNDREHSQNDSEEEEIFFGNETELTEMTGLEDTRKLEKNICKPFPYFKVLGNVERKREIKENKHLVKDKRDKQFVIFDNERESLEQDHHMEGDRFEQPESLGFRSGKEEDCELENMHVRYNRDFGQENEEATENRIPKFMAKFNFKCGHLSKIPEEQEEAKDSEEGEIEKEEIEVNEKILGEREKEKARKLSDDRTDKGQVSGGKKKSEEEAENVPEGRSDGICKGIDSGAEQRLSEEREEEEEGKEEDEEQGVAFREMESLGKGEKDLEKKKEWEKKDEDEWEKKDEDEWEKKQEEGHQEKGQEGQGERGDAKRLSKSKGSVKYDKERASPKWFITNTEGKRKEHEIQRSKMPVHSKQLLENGPPGSKKFWNNVLPHYLELK</sequence>
<proteinExistence type="predicted"/>
<gene>
    <name evidence="2" type="primary">RPGR</name>
</gene>
<accession>A0AC54Z804</accession>